<keyword evidence="1" id="KW-0732">Signal</keyword>
<evidence type="ECO:0000313" key="2">
    <source>
        <dbReference type="EMBL" id="VVC97643.1"/>
    </source>
</evidence>
<sequence>MLYLVLASFVFTGALCYDAKYDELDVDKILADDALFMSYLNCFLDKGPCTEQHAEDFKNILPEVVKEACGKCSVDQKPKMRKIVNTLFAKKPDLAVEFQKKYDPNHEYEAEFTAFLLAAN</sequence>
<dbReference type="Pfam" id="PF03392">
    <property type="entry name" value="OS-D"/>
    <property type="match status" value="1"/>
</dbReference>
<dbReference type="InterPro" id="IPR005055">
    <property type="entry name" value="A10/PebIII"/>
</dbReference>
<reference evidence="2 3" key="1">
    <citation type="submission" date="2017-07" db="EMBL/GenBank/DDBJ databases">
        <authorList>
            <person name="Talla V."/>
            <person name="Backstrom N."/>
        </authorList>
    </citation>
    <scope>NUCLEOTIDE SEQUENCE [LARGE SCALE GENOMIC DNA]</scope>
</reference>
<protein>
    <submittedName>
        <fullName evidence="2">Uncharacterized protein</fullName>
    </submittedName>
</protein>
<organism evidence="2 3">
    <name type="scientific">Leptidea sinapis</name>
    <dbReference type="NCBI Taxonomy" id="189913"/>
    <lineage>
        <taxon>Eukaryota</taxon>
        <taxon>Metazoa</taxon>
        <taxon>Ecdysozoa</taxon>
        <taxon>Arthropoda</taxon>
        <taxon>Hexapoda</taxon>
        <taxon>Insecta</taxon>
        <taxon>Pterygota</taxon>
        <taxon>Neoptera</taxon>
        <taxon>Endopterygota</taxon>
        <taxon>Lepidoptera</taxon>
        <taxon>Glossata</taxon>
        <taxon>Ditrysia</taxon>
        <taxon>Papilionoidea</taxon>
        <taxon>Pieridae</taxon>
        <taxon>Dismorphiinae</taxon>
        <taxon>Leptidea</taxon>
    </lineage>
</organism>
<feature type="chain" id="PRO_5022703989" evidence="1">
    <location>
        <begin position="17"/>
        <end position="120"/>
    </location>
</feature>
<dbReference type="Proteomes" id="UP000324832">
    <property type="component" value="Unassembled WGS sequence"/>
</dbReference>
<gene>
    <name evidence="2" type="ORF">LSINAPIS_LOCUS8874</name>
</gene>
<feature type="signal peptide" evidence="1">
    <location>
        <begin position="1"/>
        <end position="16"/>
    </location>
</feature>
<accession>A0A5E4QJ65</accession>
<proteinExistence type="predicted"/>
<dbReference type="AlphaFoldDB" id="A0A5E4QJ65"/>
<dbReference type="InterPro" id="IPR036682">
    <property type="entry name" value="OS_D_A10/PebIII_sf"/>
</dbReference>
<dbReference type="PANTHER" id="PTHR11257:SF12">
    <property type="entry name" value="EJACULATORY BULB-SPECIFIC PROTEIN 3-RELATED"/>
    <property type="match status" value="1"/>
</dbReference>
<dbReference type="Gene3D" id="1.10.2080.10">
    <property type="entry name" value="Insect odorant-binding protein A10/Ejaculatory bulb-specific protein 3"/>
    <property type="match status" value="1"/>
</dbReference>
<dbReference type="PANTHER" id="PTHR11257">
    <property type="entry name" value="CHEMOSENSORY PROTEIN-RELATED"/>
    <property type="match status" value="1"/>
</dbReference>
<evidence type="ECO:0000256" key="1">
    <source>
        <dbReference type="SAM" id="SignalP"/>
    </source>
</evidence>
<dbReference type="SUPFAM" id="SSF100910">
    <property type="entry name" value="Chemosensory protein Csp2"/>
    <property type="match status" value="1"/>
</dbReference>
<dbReference type="EMBL" id="FZQP02003256">
    <property type="protein sequence ID" value="VVC97643.1"/>
    <property type="molecule type" value="Genomic_DNA"/>
</dbReference>
<name>A0A5E4QJ65_9NEOP</name>
<keyword evidence="3" id="KW-1185">Reference proteome</keyword>
<evidence type="ECO:0000313" key="3">
    <source>
        <dbReference type="Proteomes" id="UP000324832"/>
    </source>
</evidence>